<sequence length="180" mass="19032">MKMASNYSPAVLLTTFLLLQVLQFCSAETGRVHLAGNSPVKGVLNFTECSGMLRIFGTITGLTPGKHGFHVHEFGDIFTNGCDSTGKHFNPKKVLHGAKEDDATRRHAGDLGNIVADSSGVASVDMTDDMIALSGTKSILGRAMVVHANEDDLGRQDNEGSRTTGNSGPRIACGIIFVVA</sequence>
<keyword evidence="5 9" id="KW-0560">Oxidoreductase</keyword>
<dbReference type="InterPro" id="IPR036423">
    <property type="entry name" value="SOD-like_Cu/Zn_dom_sf"/>
</dbReference>
<dbReference type="Gene3D" id="2.60.40.200">
    <property type="entry name" value="Superoxide dismutase, copper/zinc binding domain"/>
    <property type="match status" value="1"/>
</dbReference>
<evidence type="ECO:0000256" key="8">
    <source>
        <dbReference type="ARBA" id="ARBA00049204"/>
    </source>
</evidence>
<dbReference type="EC" id="1.15.1.1" evidence="9"/>
<evidence type="ECO:0000259" key="11">
    <source>
        <dbReference type="Pfam" id="PF00080"/>
    </source>
</evidence>
<dbReference type="PANTHER" id="PTHR10003">
    <property type="entry name" value="SUPEROXIDE DISMUTASE CU-ZN -RELATED"/>
    <property type="match status" value="1"/>
</dbReference>
<gene>
    <name evidence="12" type="ORF">DGAL_LOCUS6884</name>
</gene>
<comment type="caution">
    <text evidence="12">The sequence shown here is derived from an EMBL/GenBank/DDBJ whole genome shotgun (WGS) entry which is preliminary data.</text>
</comment>
<dbReference type="PRINTS" id="PR00068">
    <property type="entry name" value="CUZNDISMTASE"/>
</dbReference>
<keyword evidence="4" id="KW-0049">Antioxidant</keyword>
<dbReference type="AlphaFoldDB" id="A0A8J2RM89"/>
<organism evidence="12 13">
    <name type="scientific">Daphnia galeata</name>
    <dbReference type="NCBI Taxonomy" id="27404"/>
    <lineage>
        <taxon>Eukaryota</taxon>
        <taxon>Metazoa</taxon>
        <taxon>Ecdysozoa</taxon>
        <taxon>Arthropoda</taxon>
        <taxon>Crustacea</taxon>
        <taxon>Branchiopoda</taxon>
        <taxon>Diplostraca</taxon>
        <taxon>Cladocera</taxon>
        <taxon>Anomopoda</taxon>
        <taxon>Daphniidae</taxon>
        <taxon>Daphnia</taxon>
    </lineage>
</organism>
<comment type="cofactor">
    <cofactor evidence="9">
        <name>Cu cation</name>
        <dbReference type="ChEBI" id="CHEBI:23378"/>
    </cofactor>
    <text evidence="9">Binds 1 copper ion per subunit.</text>
</comment>
<dbReference type="GO" id="GO:0004784">
    <property type="term" value="F:superoxide dismutase activity"/>
    <property type="evidence" value="ECO:0007669"/>
    <property type="project" value="UniProtKB-EC"/>
</dbReference>
<comment type="similarity">
    <text evidence="1 9">Belongs to the Cu-Zn superoxide dismutase family.</text>
</comment>
<comment type="cofactor">
    <cofactor evidence="9">
        <name>Zn(2+)</name>
        <dbReference type="ChEBI" id="CHEBI:29105"/>
    </cofactor>
    <text evidence="9">Binds 1 zinc ion per subunit.</text>
</comment>
<dbReference type="EMBL" id="CAKKLH010000125">
    <property type="protein sequence ID" value="CAH0104170.1"/>
    <property type="molecule type" value="Genomic_DNA"/>
</dbReference>
<evidence type="ECO:0000256" key="5">
    <source>
        <dbReference type="ARBA" id="ARBA00023002"/>
    </source>
</evidence>
<dbReference type="SUPFAM" id="SSF49329">
    <property type="entry name" value="Cu,Zn superoxide dismutase-like"/>
    <property type="match status" value="1"/>
</dbReference>
<dbReference type="GO" id="GO:0005507">
    <property type="term" value="F:copper ion binding"/>
    <property type="evidence" value="ECO:0007669"/>
    <property type="project" value="InterPro"/>
</dbReference>
<keyword evidence="13" id="KW-1185">Reference proteome</keyword>
<evidence type="ECO:0000256" key="3">
    <source>
        <dbReference type="ARBA" id="ARBA00022833"/>
    </source>
</evidence>
<evidence type="ECO:0000313" key="13">
    <source>
        <dbReference type="Proteomes" id="UP000789390"/>
    </source>
</evidence>
<feature type="domain" description="Superoxide dismutase copper/zinc binding" evidence="11">
    <location>
        <begin position="40"/>
        <end position="176"/>
    </location>
</feature>
<name>A0A8J2RM89_9CRUS</name>
<evidence type="ECO:0000256" key="10">
    <source>
        <dbReference type="SAM" id="SignalP"/>
    </source>
</evidence>
<evidence type="ECO:0000256" key="9">
    <source>
        <dbReference type="RuleBase" id="RU000393"/>
    </source>
</evidence>
<proteinExistence type="inferred from homology"/>
<dbReference type="PROSITE" id="PS00332">
    <property type="entry name" value="SOD_CU_ZN_2"/>
    <property type="match status" value="1"/>
</dbReference>
<evidence type="ECO:0000256" key="1">
    <source>
        <dbReference type="ARBA" id="ARBA00010457"/>
    </source>
</evidence>
<feature type="chain" id="PRO_5035222932" description="Superoxide dismutase [Cu-Zn]" evidence="10">
    <location>
        <begin position="28"/>
        <end position="180"/>
    </location>
</feature>
<dbReference type="InterPro" id="IPR018152">
    <property type="entry name" value="SOD_Cu/Zn_BS"/>
</dbReference>
<keyword evidence="6 9" id="KW-0186">Copper</keyword>
<evidence type="ECO:0000313" key="12">
    <source>
        <dbReference type="EMBL" id="CAH0104170.1"/>
    </source>
</evidence>
<feature type="signal peptide" evidence="10">
    <location>
        <begin position="1"/>
        <end position="27"/>
    </location>
</feature>
<keyword evidence="2 9" id="KW-0479">Metal-binding</keyword>
<dbReference type="FunFam" id="2.60.40.200:FF:000003">
    <property type="entry name" value="Superoxide dismutase [Cu-Zn], chloroplastic"/>
    <property type="match status" value="1"/>
</dbReference>
<comment type="catalytic activity">
    <reaction evidence="8 9">
        <text>2 superoxide + 2 H(+) = H2O2 + O2</text>
        <dbReference type="Rhea" id="RHEA:20696"/>
        <dbReference type="ChEBI" id="CHEBI:15378"/>
        <dbReference type="ChEBI" id="CHEBI:15379"/>
        <dbReference type="ChEBI" id="CHEBI:16240"/>
        <dbReference type="ChEBI" id="CHEBI:18421"/>
        <dbReference type="EC" id="1.15.1.1"/>
    </reaction>
</comment>
<dbReference type="Pfam" id="PF00080">
    <property type="entry name" value="Sod_Cu"/>
    <property type="match status" value="1"/>
</dbReference>
<evidence type="ECO:0000256" key="6">
    <source>
        <dbReference type="ARBA" id="ARBA00023008"/>
    </source>
</evidence>
<keyword evidence="7" id="KW-1015">Disulfide bond</keyword>
<dbReference type="OrthoDB" id="2015551at2759"/>
<reference evidence="12" key="1">
    <citation type="submission" date="2021-11" db="EMBL/GenBank/DDBJ databases">
        <authorList>
            <person name="Schell T."/>
        </authorList>
    </citation>
    <scope>NUCLEOTIDE SEQUENCE</scope>
    <source>
        <strain evidence="12">M5</strain>
    </source>
</reference>
<evidence type="ECO:0000256" key="2">
    <source>
        <dbReference type="ARBA" id="ARBA00022723"/>
    </source>
</evidence>
<dbReference type="Proteomes" id="UP000789390">
    <property type="component" value="Unassembled WGS sequence"/>
</dbReference>
<dbReference type="InterPro" id="IPR024134">
    <property type="entry name" value="SOD_Cu/Zn_/chaperone"/>
</dbReference>
<dbReference type="InterPro" id="IPR001424">
    <property type="entry name" value="SOD_Cu_Zn_dom"/>
</dbReference>
<protein>
    <recommendedName>
        <fullName evidence="9">Superoxide dismutase [Cu-Zn]</fullName>
        <ecNumber evidence="9">1.15.1.1</ecNumber>
    </recommendedName>
</protein>
<keyword evidence="3 9" id="KW-0862">Zinc</keyword>
<evidence type="ECO:0000256" key="4">
    <source>
        <dbReference type="ARBA" id="ARBA00022862"/>
    </source>
</evidence>
<keyword evidence="10" id="KW-0732">Signal</keyword>
<accession>A0A8J2RM89</accession>
<evidence type="ECO:0000256" key="7">
    <source>
        <dbReference type="ARBA" id="ARBA00023157"/>
    </source>
</evidence>
<dbReference type="CDD" id="cd00305">
    <property type="entry name" value="Cu-Zn_Superoxide_Dismutase"/>
    <property type="match status" value="1"/>
</dbReference>
<comment type="function">
    <text evidence="9">Destroys radicals which are normally produced within the cells and which are toxic to biological systems.</text>
</comment>